<evidence type="ECO:0000256" key="8">
    <source>
        <dbReference type="ARBA" id="ARBA00023277"/>
    </source>
</evidence>
<gene>
    <name evidence="14" type="primary">treZ</name>
    <name evidence="14" type="ORF">GCM10022261_20300</name>
</gene>
<evidence type="ECO:0000256" key="3">
    <source>
        <dbReference type="ARBA" id="ARBA00008061"/>
    </source>
</evidence>
<dbReference type="RefSeq" id="WP_236866583.1">
    <property type="nucleotide sequence ID" value="NZ_BAABAZ010000006.1"/>
</dbReference>
<evidence type="ECO:0000256" key="5">
    <source>
        <dbReference type="ARBA" id="ARBA00015938"/>
    </source>
</evidence>
<dbReference type="SUPFAM" id="SSF81296">
    <property type="entry name" value="E set domains"/>
    <property type="match status" value="1"/>
</dbReference>
<dbReference type="Gene3D" id="3.20.20.80">
    <property type="entry name" value="Glycosidases"/>
    <property type="match status" value="1"/>
</dbReference>
<evidence type="ECO:0000256" key="12">
    <source>
        <dbReference type="SAM" id="MobiDB-lite"/>
    </source>
</evidence>
<organism evidence="14 15">
    <name type="scientific">Brevibacterium daeguense</name>
    <dbReference type="NCBI Taxonomy" id="909936"/>
    <lineage>
        <taxon>Bacteria</taxon>
        <taxon>Bacillati</taxon>
        <taxon>Actinomycetota</taxon>
        <taxon>Actinomycetes</taxon>
        <taxon>Micrococcales</taxon>
        <taxon>Brevibacteriaceae</taxon>
        <taxon>Brevibacterium</taxon>
    </lineage>
</organism>
<feature type="region of interest" description="Disordered" evidence="12">
    <location>
        <begin position="634"/>
        <end position="653"/>
    </location>
</feature>
<name>A0ABP8EKJ2_9MICO</name>
<evidence type="ECO:0000259" key="13">
    <source>
        <dbReference type="SMART" id="SM00642"/>
    </source>
</evidence>
<evidence type="ECO:0000256" key="11">
    <source>
        <dbReference type="NCBIfam" id="TIGR02402"/>
    </source>
</evidence>
<dbReference type="EC" id="3.2.1.141" evidence="4 11"/>
<comment type="subcellular location">
    <subcellularLocation>
        <location evidence="1">Cytoplasm</location>
    </subcellularLocation>
</comment>
<dbReference type="Gene3D" id="2.60.40.10">
    <property type="entry name" value="Immunoglobulins"/>
    <property type="match status" value="1"/>
</dbReference>
<evidence type="ECO:0000256" key="9">
    <source>
        <dbReference type="ARBA" id="ARBA00023295"/>
    </source>
</evidence>
<evidence type="ECO:0000256" key="2">
    <source>
        <dbReference type="ARBA" id="ARBA00005199"/>
    </source>
</evidence>
<dbReference type="Proteomes" id="UP001501586">
    <property type="component" value="Unassembled WGS sequence"/>
</dbReference>
<evidence type="ECO:0000313" key="15">
    <source>
        <dbReference type="Proteomes" id="UP001501586"/>
    </source>
</evidence>
<dbReference type="Pfam" id="PF00128">
    <property type="entry name" value="Alpha-amylase"/>
    <property type="match status" value="1"/>
</dbReference>
<keyword evidence="6" id="KW-0963">Cytoplasm</keyword>
<proteinExistence type="inferred from homology"/>
<dbReference type="SMART" id="SM00642">
    <property type="entry name" value="Aamy"/>
    <property type="match status" value="1"/>
</dbReference>
<reference evidence="15" key="1">
    <citation type="journal article" date="2019" name="Int. J. Syst. Evol. Microbiol.">
        <title>The Global Catalogue of Microorganisms (GCM) 10K type strain sequencing project: providing services to taxonomists for standard genome sequencing and annotation.</title>
        <authorList>
            <consortium name="The Broad Institute Genomics Platform"/>
            <consortium name="The Broad Institute Genome Sequencing Center for Infectious Disease"/>
            <person name="Wu L."/>
            <person name="Ma J."/>
        </authorList>
    </citation>
    <scope>NUCLEOTIDE SEQUENCE [LARGE SCALE GENOMIC DNA]</scope>
    <source>
        <strain evidence="15">JCM 17458</strain>
    </source>
</reference>
<dbReference type="SUPFAM" id="SSF51445">
    <property type="entry name" value="(Trans)glycosidases"/>
    <property type="match status" value="1"/>
</dbReference>
<dbReference type="Gene3D" id="1.10.10.760">
    <property type="entry name" value="E-set domains of sugar-utilizing enzymes"/>
    <property type="match status" value="1"/>
</dbReference>
<keyword evidence="15" id="KW-1185">Reference proteome</keyword>
<comment type="caution">
    <text evidence="14">The sequence shown here is derived from an EMBL/GenBank/DDBJ whole genome shotgun (WGS) entry which is preliminary data.</text>
</comment>
<dbReference type="InterPro" id="IPR044901">
    <property type="entry name" value="Trehalose_TreZ_E-set_sf"/>
</dbReference>
<feature type="region of interest" description="Disordered" evidence="12">
    <location>
        <begin position="124"/>
        <end position="154"/>
    </location>
</feature>
<evidence type="ECO:0000256" key="1">
    <source>
        <dbReference type="ARBA" id="ARBA00004496"/>
    </source>
</evidence>
<evidence type="ECO:0000256" key="7">
    <source>
        <dbReference type="ARBA" id="ARBA00022801"/>
    </source>
</evidence>
<dbReference type="PANTHER" id="PTHR43651">
    <property type="entry name" value="1,4-ALPHA-GLUCAN-BRANCHING ENZYME"/>
    <property type="match status" value="1"/>
</dbReference>
<dbReference type="CDD" id="cd11325">
    <property type="entry name" value="AmyAc_GTHase"/>
    <property type="match status" value="1"/>
</dbReference>
<evidence type="ECO:0000256" key="4">
    <source>
        <dbReference type="ARBA" id="ARBA00012268"/>
    </source>
</evidence>
<comment type="catalytic activity">
    <reaction evidence="10">
        <text>hydrolysis of (1-&gt;4)-alpha-D-glucosidic linkage in 4-alpha-D-[(1-&gt;4)-alpha-D-glucanosyl]n trehalose to yield trehalose and (1-&gt;4)-alpha-D-glucan.</text>
        <dbReference type="EC" id="3.2.1.141"/>
    </reaction>
</comment>
<comment type="similarity">
    <text evidence="3">Belongs to the glycosyl hydrolase 13 family.</text>
</comment>
<evidence type="ECO:0000256" key="10">
    <source>
        <dbReference type="ARBA" id="ARBA00034013"/>
    </source>
</evidence>
<evidence type="ECO:0000313" key="14">
    <source>
        <dbReference type="EMBL" id="GAA4284499.1"/>
    </source>
</evidence>
<feature type="compositionally biased region" description="Basic and acidic residues" evidence="12">
    <location>
        <begin position="634"/>
        <end position="643"/>
    </location>
</feature>
<dbReference type="InterPro" id="IPR014756">
    <property type="entry name" value="Ig_E-set"/>
</dbReference>
<dbReference type="InterPro" id="IPR006047">
    <property type="entry name" value="GH13_cat_dom"/>
</dbReference>
<keyword evidence="8" id="KW-0119">Carbohydrate metabolism</keyword>
<protein>
    <recommendedName>
        <fullName evidence="5 11">Malto-oligosyltrehalose trehalohydrolase</fullName>
        <ecNumber evidence="4 11">3.2.1.141</ecNumber>
    </recommendedName>
</protein>
<accession>A0ABP8EKJ2</accession>
<dbReference type="NCBIfam" id="TIGR02402">
    <property type="entry name" value="trehalose_TreZ"/>
    <property type="match status" value="1"/>
</dbReference>
<dbReference type="InterPro" id="IPR013783">
    <property type="entry name" value="Ig-like_fold"/>
</dbReference>
<dbReference type="InterPro" id="IPR017853">
    <property type="entry name" value="GH"/>
</dbReference>
<sequence>MVRHPGIDTTFHFPEYPSTPRGNGQADGAVFHVWAPEAEQVALAWRPATGSYGTGFVTANYLEEPFQHAQLEAAGFRTEPAARLTGGWWAVRQTSAHLTEALAAESAVLEYGFLLDDNPALLPDPRSRRQPYGPHGPSATVLPASAPDSGADEPWSGRAWDSSPVYELHVGTFTSQGTFDAAIAHLDHLVGLGVGWVELLPVNTFAGLRNWGYDGVDWFAIQESYGGPDGYRRFIDAAHSRGLGVIQDVVYNHLGPSGNYLSAFGPYLHRAAANPWGDSMNLDGPHSDEVRALILDNLGMYVRDYGVDAFRLDAVHAFVDSRAVHLLEDMAIHMASLSEDRAHPVWLIAESDMNDPQLITSRTCGGHGLTAQWSDDFHHALHVALTGESSGYYADFAAPEALAKVLQHGFFHDGTYSSFRERAHGRPIDESRVRPDQLVVCTQNHDQVGNRAAGERLSQLVSTDRLAVGAALLMLGPNTPMIFMGEEWAASSPWQFFTDHREDWLGDAVSNGRRSEFARMGWDESTVPEPQDPATFFRSMLDWSEFQSGDRAAVLQLYRELGRLRSRRPEFRDIRFEDVSVGRAAAGHGDWIAVFVDTFGVVANLGSAAQAVLLPRSAERIVLDTSRFLLDHRAAEGDPDGRATDQPAEQTTRFRPAELRERAVVLQPMTAVALELADAPDEVEELTLPGR</sequence>
<comment type="pathway">
    <text evidence="2">Glycan biosynthesis; trehalose biosynthesis.</text>
</comment>
<dbReference type="InterPro" id="IPR012768">
    <property type="entry name" value="Trehalose_TreZ"/>
</dbReference>
<dbReference type="EMBL" id="BAABAZ010000006">
    <property type="protein sequence ID" value="GAA4284499.1"/>
    <property type="molecule type" value="Genomic_DNA"/>
</dbReference>
<feature type="domain" description="Glycosyl hydrolase family 13 catalytic" evidence="13">
    <location>
        <begin position="167"/>
        <end position="565"/>
    </location>
</feature>
<dbReference type="PANTHER" id="PTHR43651:SF11">
    <property type="entry name" value="MALTO-OLIGOSYLTREHALOSE TREHALOHYDROLASE"/>
    <property type="match status" value="1"/>
</dbReference>
<keyword evidence="9" id="KW-0326">Glycosidase</keyword>
<keyword evidence="7" id="KW-0378">Hydrolase</keyword>
<evidence type="ECO:0000256" key="6">
    <source>
        <dbReference type="ARBA" id="ARBA00022490"/>
    </source>
</evidence>